<dbReference type="InterPro" id="IPR038713">
    <property type="entry name" value="Terminase_Gp1_N_sf"/>
</dbReference>
<name>A0ABM7QWF8_LATCU</name>
<dbReference type="EMBL" id="AP024685">
    <property type="protein sequence ID" value="BCX31487.1"/>
    <property type="molecule type" value="Genomic_DNA"/>
</dbReference>
<dbReference type="Gene3D" id="1.10.10.1400">
    <property type="entry name" value="Terminase, small subunit, N-terminal DNA-binding domain, HTH motif"/>
    <property type="match status" value="1"/>
</dbReference>
<keyword evidence="2" id="KW-0231">Viral genome packaging</keyword>
<dbReference type="InterPro" id="IPR005335">
    <property type="entry name" value="Terminase_ssu"/>
</dbReference>
<dbReference type="InterPro" id="IPR052404">
    <property type="entry name" value="SPP1-like_terminase"/>
</dbReference>
<evidence type="ECO:0000313" key="4">
    <source>
        <dbReference type="EMBL" id="BCX31487.1"/>
    </source>
</evidence>
<evidence type="ECO:0000313" key="5">
    <source>
        <dbReference type="Proteomes" id="UP000825100"/>
    </source>
</evidence>
<reference evidence="4 5" key="1">
    <citation type="submission" date="2021-05" db="EMBL/GenBank/DDBJ databases">
        <title>Complete Genome Sequence of Latilactobacillus sp. Strain WDN19, a High D-Aspartate-producing Lactic Acid Bacterium Isolated from a Japanese Pickle.</title>
        <authorList>
            <person name="Kajitani K."/>
            <person name="Takahashi S."/>
        </authorList>
    </citation>
    <scope>NUCLEOTIDE SEQUENCE [LARGE SCALE GENOMIC DNA]</scope>
    <source>
        <strain evidence="4 5">WDN19</strain>
    </source>
</reference>
<dbReference type="Proteomes" id="UP000825100">
    <property type="component" value="Chromosome"/>
</dbReference>
<protein>
    <submittedName>
        <fullName evidence="4">Phage terminase small subunit</fullName>
    </submittedName>
</protein>
<evidence type="ECO:0000259" key="3">
    <source>
        <dbReference type="Pfam" id="PF06056"/>
    </source>
</evidence>
<gene>
    <name evidence="4" type="ORF">LTWDN19_20540</name>
</gene>
<dbReference type="Pfam" id="PF03592">
    <property type="entry name" value="Terminase_2"/>
    <property type="match status" value="1"/>
</dbReference>
<dbReference type="PANTHER" id="PTHR41328">
    <property type="entry name" value="TERMINASE SMALL SUBUNIT-RELATED"/>
    <property type="match status" value="1"/>
</dbReference>
<evidence type="ECO:0000256" key="1">
    <source>
        <dbReference type="ARBA" id="ARBA00022612"/>
    </source>
</evidence>
<proteinExistence type="predicted"/>
<dbReference type="PANTHER" id="PTHR41328:SF3">
    <property type="entry name" value="PBSX PHAGE TERMINASE SMALL SUBUNIT"/>
    <property type="match status" value="1"/>
</dbReference>
<evidence type="ECO:0000256" key="2">
    <source>
        <dbReference type="ARBA" id="ARBA00023219"/>
    </source>
</evidence>
<dbReference type="RefSeq" id="WP_221276514.1">
    <property type="nucleotide sequence ID" value="NZ_AP024685.1"/>
</dbReference>
<feature type="domain" description="Terminase ATPase subunit N-terminal" evidence="3">
    <location>
        <begin position="5"/>
        <end position="40"/>
    </location>
</feature>
<keyword evidence="5" id="KW-1185">Reference proteome</keyword>
<dbReference type="Gene3D" id="1.10.10.60">
    <property type="entry name" value="Homeodomain-like"/>
    <property type="match status" value="1"/>
</dbReference>
<organism evidence="4 5">
    <name type="scientific">Latilactobacillus curvatus</name>
    <name type="common">Lactobacillus curvatus</name>
    <dbReference type="NCBI Taxonomy" id="28038"/>
    <lineage>
        <taxon>Bacteria</taxon>
        <taxon>Bacillati</taxon>
        <taxon>Bacillota</taxon>
        <taxon>Bacilli</taxon>
        <taxon>Lactobacillales</taxon>
        <taxon>Lactobacillaceae</taxon>
        <taxon>Latilactobacillus</taxon>
    </lineage>
</organism>
<sequence length="281" mass="32103">MQDEAKKDYLAGMKYKDIAEKYDVSINTVKSWKQRNNWQRGPTQKGVHTKNKKGAHKVDKVAPKIVKELSANDGLNDQQKMFCLYYLQRFNATWAYMQAYDVDYRTANVNGPRLLGNASVREQIDKLRGEIANDLFVTADDIAKEYAKQAFSDIGDYVEFGGQESTILDEDERELLDDNGNPIKSHRSYVMFKDKDKVDTSLIKTIKSGKDGPVIELYDKQKAMDALMNYVGEKQTLRGQLMQAQIDRLKIQNGDNDPDEDDDDGFLEAIDKSAKDVWSDE</sequence>
<keyword evidence="1" id="KW-1188">Viral release from host cell</keyword>
<accession>A0ABM7QWF8</accession>
<dbReference type="InterPro" id="IPR010332">
    <property type="entry name" value="ATPase_terminase-su_N"/>
</dbReference>
<dbReference type="Pfam" id="PF06056">
    <property type="entry name" value="Terminase_5"/>
    <property type="match status" value="1"/>
</dbReference>